<reference evidence="3 4" key="1">
    <citation type="journal article" date="2020" name="IScience">
        <title>Genome Sequencing of the Endangered Kingdonia uniflora (Circaeasteraceae, Ranunculales) Reveals Potential Mechanisms of Evolutionary Specialization.</title>
        <authorList>
            <person name="Sun Y."/>
            <person name="Deng T."/>
            <person name="Zhang A."/>
            <person name="Moore M.J."/>
            <person name="Landis J.B."/>
            <person name="Lin N."/>
            <person name="Zhang H."/>
            <person name="Zhang X."/>
            <person name="Huang J."/>
            <person name="Zhang X."/>
            <person name="Sun H."/>
            <person name="Wang H."/>
        </authorList>
    </citation>
    <scope>NUCLEOTIDE SEQUENCE [LARGE SCALE GENOMIC DNA]</scope>
    <source>
        <strain evidence="3">TB1705</strain>
        <tissue evidence="3">Leaf</tissue>
    </source>
</reference>
<sequence>MKKVGKEGVITISKNQKCANLFPNCMYSDPSFTYQWANYRRRELNDPLILVHVISNAFVKVLELALKKQRPLLIVAEDVESDALAVLILNKLRAETKLITEKLGINLEKVELEMLSTCKRVNSAISSAYSIMSI</sequence>
<dbReference type="InterPro" id="IPR027409">
    <property type="entry name" value="GroEL-like_apical_dom_sf"/>
</dbReference>
<organism evidence="3 4">
    <name type="scientific">Kingdonia uniflora</name>
    <dbReference type="NCBI Taxonomy" id="39325"/>
    <lineage>
        <taxon>Eukaryota</taxon>
        <taxon>Viridiplantae</taxon>
        <taxon>Streptophyta</taxon>
        <taxon>Embryophyta</taxon>
        <taxon>Tracheophyta</taxon>
        <taxon>Spermatophyta</taxon>
        <taxon>Magnoliopsida</taxon>
        <taxon>Ranunculales</taxon>
        <taxon>Circaeasteraceae</taxon>
        <taxon>Kingdonia</taxon>
    </lineage>
</organism>
<dbReference type="InterPro" id="IPR001844">
    <property type="entry name" value="Cpn60/GroEL"/>
</dbReference>
<dbReference type="AlphaFoldDB" id="A0A7J7LYT9"/>
<dbReference type="Gene3D" id="3.50.7.10">
    <property type="entry name" value="GroEL"/>
    <property type="match status" value="1"/>
</dbReference>
<protein>
    <submittedName>
        <fullName evidence="3">Uncharacterized protein</fullName>
    </submittedName>
</protein>
<evidence type="ECO:0000256" key="2">
    <source>
        <dbReference type="ARBA" id="ARBA00023186"/>
    </source>
</evidence>
<keyword evidence="4" id="KW-1185">Reference proteome</keyword>
<proteinExistence type="inferred from homology"/>
<evidence type="ECO:0000313" key="3">
    <source>
        <dbReference type="EMBL" id="KAF6147752.1"/>
    </source>
</evidence>
<keyword evidence="2" id="KW-0143">Chaperone</keyword>
<dbReference type="SUPFAM" id="SSF52029">
    <property type="entry name" value="GroEL apical domain-like"/>
    <property type="match status" value="1"/>
</dbReference>
<dbReference type="GO" id="GO:0042026">
    <property type="term" value="P:protein refolding"/>
    <property type="evidence" value="ECO:0007669"/>
    <property type="project" value="InterPro"/>
</dbReference>
<dbReference type="GO" id="GO:0140662">
    <property type="term" value="F:ATP-dependent protein folding chaperone"/>
    <property type="evidence" value="ECO:0007669"/>
    <property type="project" value="InterPro"/>
</dbReference>
<dbReference type="OrthoDB" id="1735925at2759"/>
<dbReference type="PANTHER" id="PTHR45633">
    <property type="entry name" value="60 KDA HEAT SHOCK PROTEIN, MITOCHONDRIAL"/>
    <property type="match status" value="1"/>
</dbReference>
<dbReference type="EMBL" id="JACGCM010001879">
    <property type="protein sequence ID" value="KAF6147752.1"/>
    <property type="molecule type" value="Genomic_DNA"/>
</dbReference>
<comment type="caution">
    <text evidence="3">The sequence shown here is derived from an EMBL/GenBank/DDBJ whole genome shotgun (WGS) entry which is preliminary data.</text>
</comment>
<evidence type="ECO:0000256" key="1">
    <source>
        <dbReference type="ARBA" id="ARBA00006607"/>
    </source>
</evidence>
<accession>A0A7J7LYT9</accession>
<evidence type="ECO:0000313" key="4">
    <source>
        <dbReference type="Proteomes" id="UP000541444"/>
    </source>
</evidence>
<name>A0A7J7LYT9_9MAGN</name>
<gene>
    <name evidence="3" type="ORF">GIB67_006725</name>
</gene>
<comment type="similarity">
    <text evidence="1">Belongs to the chaperonin (HSP60) family.</text>
</comment>
<dbReference type="Proteomes" id="UP000541444">
    <property type="component" value="Unassembled WGS sequence"/>
</dbReference>